<evidence type="ECO:0000313" key="5">
    <source>
        <dbReference type="Proteomes" id="UP000656244"/>
    </source>
</evidence>
<sequence length="181" mass="20280">MKAINYTFRKATLQDEKALDELIQASAKAINQSFYSEREIDAALKSAWVVDKQLILDNTYWIVENKEGLAIGCGGWSKRKLLFGKSDTDHTSGAKLDPKSEPARIRAFFVHHDYKRQGIGSMILEKSEAEAKASGFSSMELVATLSGEKLYASKGYQPMKRYEIDLENGVTNQVVSMYKAL</sequence>
<organism evidence="4 5">
    <name type="scientific">Hyunsoonleella aquatilis</name>
    <dbReference type="NCBI Taxonomy" id="2762758"/>
    <lineage>
        <taxon>Bacteria</taxon>
        <taxon>Pseudomonadati</taxon>
        <taxon>Bacteroidota</taxon>
        <taxon>Flavobacteriia</taxon>
        <taxon>Flavobacteriales</taxon>
        <taxon>Flavobacteriaceae</taxon>
    </lineage>
</organism>
<dbReference type="CDD" id="cd04301">
    <property type="entry name" value="NAT_SF"/>
    <property type="match status" value="1"/>
</dbReference>
<dbReference type="InterPro" id="IPR000182">
    <property type="entry name" value="GNAT_dom"/>
</dbReference>
<dbReference type="PANTHER" id="PTHR43877:SF1">
    <property type="entry name" value="ACETYLTRANSFERASE"/>
    <property type="match status" value="1"/>
</dbReference>
<dbReference type="AlphaFoldDB" id="A0A923HB21"/>
<dbReference type="InterPro" id="IPR050832">
    <property type="entry name" value="Bact_Acetyltransf"/>
</dbReference>
<dbReference type="GO" id="GO:0016747">
    <property type="term" value="F:acyltransferase activity, transferring groups other than amino-acyl groups"/>
    <property type="evidence" value="ECO:0007669"/>
    <property type="project" value="InterPro"/>
</dbReference>
<dbReference type="EMBL" id="JACNMF010000006">
    <property type="protein sequence ID" value="MBC3759903.1"/>
    <property type="molecule type" value="Genomic_DNA"/>
</dbReference>
<dbReference type="RefSeq" id="WP_186563869.1">
    <property type="nucleotide sequence ID" value="NZ_JACNMF010000006.1"/>
</dbReference>
<feature type="domain" description="N-acetyltransferase" evidence="3">
    <location>
        <begin position="6"/>
        <end position="181"/>
    </location>
</feature>
<keyword evidence="2" id="KW-0012">Acyltransferase</keyword>
<comment type="caution">
    <text evidence="4">The sequence shown here is derived from an EMBL/GenBank/DDBJ whole genome shotgun (WGS) entry which is preliminary data.</text>
</comment>
<dbReference type="PROSITE" id="PS51186">
    <property type="entry name" value="GNAT"/>
    <property type="match status" value="1"/>
</dbReference>
<dbReference type="InterPro" id="IPR016181">
    <property type="entry name" value="Acyl_CoA_acyltransferase"/>
</dbReference>
<keyword evidence="1" id="KW-0808">Transferase</keyword>
<proteinExistence type="predicted"/>
<dbReference type="Pfam" id="PF13508">
    <property type="entry name" value="Acetyltransf_7"/>
    <property type="match status" value="1"/>
</dbReference>
<evidence type="ECO:0000313" key="4">
    <source>
        <dbReference type="EMBL" id="MBC3759903.1"/>
    </source>
</evidence>
<evidence type="ECO:0000259" key="3">
    <source>
        <dbReference type="PROSITE" id="PS51186"/>
    </source>
</evidence>
<name>A0A923HB21_9FLAO</name>
<accession>A0A923HB21</accession>
<dbReference type="PANTHER" id="PTHR43877">
    <property type="entry name" value="AMINOALKYLPHOSPHONATE N-ACETYLTRANSFERASE-RELATED-RELATED"/>
    <property type="match status" value="1"/>
</dbReference>
<dbReference type="Proteomes" id="UP000656244">
    <property type="component" value="Unassembled WGS sequence"/>
</dbReference>
<dbReference type="SUPFAM" id="SSF55729">
    <property type="entry name" value="Acyl-CoA N-acyltransferases (Nat)"/>
    <property type="match status" value="1"/>
</dbReference>
<gene>
    <name evidence="4" type="ORF">H7U19_15935</name>
</gene>
<evidence type="ECO:0000256" key="1">
    <source>
        <dbReference type="ARBA" id="ARBA00022679"/>
    </source>
</evidence>
<evidence type="ECO:0000256" key="2">
    <source>
        <dbReference type="ARBA" id="ARBA00023315"/>
    </source>
</evidence>
<keyword evidence="5" id="KW-1185">Reference proteome</keyword>
<reference evidence="4" key="1">
    <citation type="submission" date="2020-08" db="EMBL/GenBank/DDBJ databases">
        <title>Hyunsoonleella sp. strain SJ7 genome sequencing and assembly.</title>
        <authorList>
            <person name="Kim I."/>
        </authorList>
    </citation>
    <scope>NUCLEOTIDE SEQUENCE</scope>
    <source>
        <strain evidence="4">SJ7</strain>
    </source>
</reference>
<protein>
    <submittedName>
        <fullName evidence="4">GNAT family N-acetyltransferase</fullName>
    </submittedName>
</protein>
<dbReference type="Gene3D" id="3.40.630.30">
    <property type="match status" value="1"/>
</dbReference>